<sequence>MLRDNKDTSSYSFFRLPRPGSPQHKFIESFPRNSCLALATVPAEGLTLRRIFFCLENPGSKPPSYWETIKNIGFKGLFAGPGSRMSYCLFGNFTTLLGVDYFGSDYRGLFLTTVAKNTILPLFLVSNARQINLNWAQTHQFVVNSIKDPVVHSSFFFRNLVANSCLLPGFMTRDFLYQTMDESNTIAPALGGLVVSLTASTLMNSFLKPMFTGKYTLRVRLAVAIQLPAKLSLSIRELASLGLIFGNTSPKKNLSSEAVETHAPEANSNREFSK</sequence>
<dbReference type="Proteomes" id="UP000249458">
    <property type="component" value="Unassembled WGS sequence"/>
</dbReference>
<dbReference type="AlphaFoldDB" id="A0A364LKU3"/>
<protein>
    <submittedName>
        <fullName evidence="2">Uncharacterized protein</fullName>
    </submittedName>
</protein>
<reference evidence="2 3" key="1">
    <citation type="submission" date="2017-02" db="EMBL/GenBank/DDBJ databases">
        <title>Legionella quilivanii strain from human: case report and whole genome sequencing analysis.</title>
        <authorList>
            <person name="Lalancette C."/>
            <person name="Leduc J.-M."/>
            <person name="Levesque S."/>
            <person name="Fournier E."/>
            <person name="Saoud J."/>
            <person name="Faucher S.P."/>
            <person name="Bernard K."/>
            <person name="Martineau C."/>
            <person name="Longtin J."/>
        </authorList>
    </citation>
    <scope>NUCLEOTIDE SEQUENCE [LARGE SCALE GENOMIC DNA]</scope>
    <source>
        <strain evidence="2 3">ID143958</strain>
    </source>
</reference>
<dbReference type="EMBL" id="MVJN01000004">
    <property type="protein sequence ID" value="RAP37045.1"/>
    <property type="molecule type" value="Genomic_DNA"/>
</dbReference>
<proteinExistence type="predicted"/>
<evidence type="ECO:0000313" key="2">
    <source>
        <dbReference type="EMBL" id="RAP37045.1"/>
    </source>
</evidence>
<name>A0A364LKU3_9GAMM</name>
<evidence type="ECO:0000256" key="1">
    <source>
        <dbReference type="SAM" id="MobiDB-lite"/>
    </source>
</evidence>
<gene>
    <name evidence="2" type="ORF">B1207_06375</name>
</gene>
<comment type="caution">
    <text evidence="2">The sequence shown here is derived from an EMBL/GenBank/DDBJ whole genome shotgun (WGS) entry which is preliminary data.</text>
</comment>
<evidence type="ECO:0000313" key="3">
    <source>
        <dbReference type="Proteomes" id="UP000249458"/>
    </source>
</evidence>
<feature type="region of interest" description="Disordered" evidence="1">
    <location>
        <begin position="255"/>
        <end position="274"/>
    </location>
</feature>
<accession>A0A364LKU3</accession>
<organism evidence="2 3">
    <name type="scientific">Legionella quinlivanii</name>
    <dbReference type="NCBI Taxonomy" id="45073"/>
    <lineage>
        <taxon>Bacteria</taxon>
        <taxon>Pseudomonadati</taxon>
        <taxon>Pseudomonadota</taxon>
        <taxon>Gammaproteobacteria</taxon>
        <taxon>Legionellales</taxon>
        <taxon>Legionellaceae</taxon>
        <taxon>Legionella</taxon>
    </lineage>
</organism>